<gene>
    <name evidence="4" type="ORF">AAV32_03700</name>
</gene>
<dbReference type="RefSeq" id="WP_068367574.1">
    <property type="nucleotide sequence ID" value="NZ_CP033936.1"/>
</dbReference>
<dbReference type="Gene3D" id="3.40.190.10">
    <property type="entry name" value="Periplasmic binding protein-like II"/>
    <property type="match status" value="2"/>
</dbReference>
<evidence type="ECO:0000256" key="1">
    <source>
        <dbReference type="ARBA" id="ARBA00022729"/>
    </source>
</evidence>
<evidence type="ECO:0000313" key="5">
    <source>
        <dbReference type="Proteomes" id="UP000078084"/>
    </source>
</evidence>
<dbReference type="PATRIC" id="fig|206506.3.peg.808"/>
<dbReference type="GO" id="GO:0051470">
    <property type="term" value="P:ectoine transmembrane transport"/>
    <property type="evidence" value="ECO:0007669"/>
    <property type="project" value="InterPro"/>
</dbReference>
<dbReference type="EMBL" id="LBNE01000001">
    <property type="protein sequence ID" value="KKO73362.1"/>
    <property type="molecule type" value="Genomic_DNA"/>
</dbReference>
<dbReference type="InterPro" id="IPR001638">
    <property type="entry name" value="Solute-binding_3/MltF_N"/>
</dbReference>
<reference evidence="4 5" key="1">
    <citation type="submission" date="2015-04" db="EMBL/GenBank/DDBJ databases">
        <title>Genome sequence of Kerstersia gyiorum CG1.</title>
        <authorList>
            <person name="Greninger A.L."/>
            <person name="Kozyreva V."/>
            <person name="Chaturvedi V."/>
        </authorList>
    </citation>
    <scope>NUCLEOTIDE SEQUENCE [LARGE SCALE GENOMIC DNA]</scope>
    <source>
        <strain evidence="4 5">CG1</strain>
    </source>
</reference>
<sequence length="283" mass="30571">MQAVFTRRPWQRLAVAAGMALLGVSAQAQTTVEDLQSRGARIGYANEKPFAYTEMDGHVTGESPQIVAAILPALGIAKIEPVLTEWGALIPGLRAQRFDLIAAGMYITPERCKQVLFTDPHYQLPDTLLVAQGNPKNLDSYESIAADPSVKLAITSGTVNLKYARDAGISDDQIVQVPDTSSQLQAVLSGRADATIGTQLTMQGLEELSRGRAEALREFKDDPAHMGYGALAFRPEDRALRDAVNTALKQWLGSEAHLAAVAPFGFDERNITHKTAAELCQAE</sequence>
<dbReference type="CDD" id="cd01002">
    <property type="entry name" value="PBP2_Ehub_like"/>
    <property type="match status" value="1"/>
</dbReference>
<accession>A0A171KWU5</accession>
<evidence type="ECO:0000313" key="4">
    <source>
        <dbReference type="EMBL" id="KKO73362.1"/>
    </source>
</evidence>
<keyword evidence="5" id="KW-1185">Reference proteome</keyword>
<dbReference type="SMART" id="SM00062">
    <property type="entry name" value="PBPb"/>
    <property type="match status" value="1"/>
</dbReference>
<dbReference type="NCBIfam" id="TIGR02995">
    <property type="entry name" value="ectoine_ehuB"/>
    <property type="match status" value="1"/>
</dbReference>
<keyword evidence="1 2" id="KW-0732">Signal</keyword>
<feature type="domain" description="Solute-binding protein family 3/N-terminal" evidence="3">
    <location>
        <begin position="41"/>
        <end position="255"/>
    </location>
</feature>
<name>A0A171KWU5_9BURK</name>
<organism evidence="4 5">
    <name type="scientific">Kerstersia gyiorum</name>
    <dbReference type="NCBI Taxonomy" id="206506"/>
    <lineage>
        <taxon>Bacteria</taxon>
        <taxon>Pseudomonadati</taxon>
        <taxon>Pseudomonadota</taxon>
        <taxon>Betaproteobacteria</taxon>
        <taxon>Burkholderiales</taxon>
        <taxon>Alcaligenaceae</taxon>
        <taxon>Kerstersia</taxon>
    </lineage>
</organism>
<dbReference type="Proteomes" id="UP000078084">
    <property type="component" value="Unassembled WGS sequence"/>
</dbReference>
<comment type="caution">
    <text evidence="4">The sequence shown here is derived from an EMBL/GenBank/DDBJ whole genome shotgun (WGS) entry which is preliminary data.</text>
</comment>
<dbReference type="AlphaFoldDB" id="A0A171KWU5"/>
<dbReference type="Pfam" id="PF00497">
    <property type="entry name" value="SBP_bac_3"/>
    <property type="match status" value="1"/>
</dbReference>
<dbReference type="InterPro" id="IPR014337">
    <property type="entry name" value="Ectoine_EhuB"/>
</dbReference>
<feature type="signal peptide" evidence="2">
    <location>
        <begin position="1"/>
        <end position="28"/>
    </location>
</feature>
<dbReference type="SUPFAM" id="SSF53850">
    <property type="entry name" value="Periplasmic binding protein-like II"/>
    <property type="match status" value="1"/>
</dbReference>
<proteinExistence type="predicted"/>
<dbReference type="OrthoDB" id="9768183at2"/>
<feature type="chain" id="PRO_5007908809" evidence="2">
    <location>
        <begin position="29"/>
        <end position="283"/>
    </location>
</feature>
<evidence type="ECO:0000259" key="3">
    <source>
        <dbReference type="SMART" id="SM00062"/>
    </source>
</evidence>
<dbReference type="GO" id="GO:0033294">
    <property type="term" value="F:ectoine binding"/>
    <property type="evidence" value="ECO:0007669"/>
    <property type="project" value="InterPro"/>
</dbReference>
<dbReference type="STRING" id="206506.AAV32_03700"/>
<dbReference type="PANTHER" id="PTHR35936:SF17">
    <property type="entry name" value="ARGININE-BINDING EXTRACELLULAR PROTEIN ARTP"/>
    <property type="match status" value="1"/>
</dbReference>
<dbReference type="PANTHER" id="PTHR35936">
    <property type="entry name" value="MEMBRANE-BOUND LYTIC MUREIN TRANSGLYCOSYLASE F"/>
    <property type="match status" value="1"/>
</dbReference>
<protein>
    <submittedName>
        <fullName evidence="4">Amino acid ABC transporter substrate-binding protein</fullName>
    </submittedName>
</protein>
<evidence type="ECO:0000256" key="2">
    <source>
        <dbReference type="SAM" id="SignalP"/>
    </source>
</evidence>